<proteinExistence type="predicted"/>
<feature type="chain" id="PRO_5041214547" evidence="1">
    <location>
        <begin position="22"/>
        <end position="528"/>
    </location>
</feature>
<dbReference type="RefSeq" id="WP_282593014.1">
    <property type="nucleotide sequence ID" value="NZ_JAPAAF010000036.1"/>
</dbReference>
<name>A0AA41YA23_9BACT</name>
<reference evidence="2" key="1">
    <citation type="submission" date="2022-10" db="EMBL/GenBank/DDBJ databases">
        <title>Gaoshiqiia sediminis gen. nov., sp. nov., isolated from coastal sediment.</title>
        <authorList>
            <person name="Yu W.X."/>
            <person name="Mu D.S."/>
            <person name="Du J.Z."/>
            <person name="Liang Y.Q."/>
        </authorList>
    </citation>
    <scope>NUCLEOTIDE SEQUENCE</scope>
    <source>
        <strain evidence="2">A06</strain>
    </source>
</reference>
<accession>A0AA41YA23</accession>
<dbReference type="EMBL" id="JAPAAF010000036">
    <property type="protein sequence ID" value="MCW0484421.1"/>
    <property type="molecule type" value="Genomic_DNA"/>
</dbReference>
<dbReference type="Proteomes" id="UP001163821">
    <property type="component" value="Unassembled WGS sequence"/>
</dbReference>
<protein>
    <submittedName>
        <fullName evidence="2">Uncharacterized protein</fullName>
    </submittedName>
</protein>
<gene>
    <name evidence="2" type="ORF">N2K84_16905</name>
</gene>
<evidence type="ECO:0000256" key="1">
    <source>
        <dbReference type="SAM" id="SignalP"/>
    </source>
</evidence>
<comment type="caution">
    <text evidence="2">The sequence shown here is derived from an EMBL/GenBank/DDBJ whole genome shotgun (WGS) entry which is preliminary data.</text>
</comment>
<keyword evidence="3" id="KW-1185">Reference proteome</keyword>
<sequence>MKNRCSVTVVILIAVNIFQWACSSTTVLRQLAKADEIQIDSKKNEYLKVHMKDGGLFVLSVDQLLFDQDSVTGDGNYFNARRQLTSPESGRAGTINFAGGFYRIAFTDIALIEANTVMGLEGKWIALGLVGAQNVILTVYCIANPKACFGSCPTFYAWDGEGFRLMAEGFSSSILRAFEKQDIDMLHGAKTYGDDFQLRITNEALETHVIRYANLLVFPKADGERIFATEKGNFFQSKTIVPPSSCSGPEGDCLTLVSNMDARERFSEANSKNLAAKEYLEMEFENVPDVPWGLVLGTRQTLLTTYLFYQGLAITGQSNGYLAARIESGDQSLRKRVEKIWDILGGIEIELQDNSGKWQKVGKINEMGPIAPDVHVVTIPRVESEKLRIRLKMTQGLWRIDYAALAALTAPVYPVEIRPYLVKSEGRVNEDALTALCDSIEPLITLPGDAYELHYELPDNAHQYEVFLKTKGYYLEWLRDEWQEEADLKKAFLMYRLPRLYLKLVAAKFKEAEPTMEETFWNSRYVKN</sequence>
<evidence type="ECO:0000313" key="2">
    <source>
        <dbReference type="EMBL" id="MCW0484421.1"/>
    </source>
</evidence>
<keyword evidence="1" id="KW-0732">Signal</keyword>
<evidence type="ECO:0000313" key="3">
    <source>
        <dbReference type="Proteomes" id="UP001163821"/>
    </source>
</evidence>
<feature type="signal peptide" evidence="1">
    <location>
        <begin position="1"/>
        <end position="21"/>
    </location>
</feature>
<dbReference type="AlphaFoldDB" id="A0AA41YA23"/>
<organism evidence="2 3">
    <name type="scientific">Gaoshiqia sediminis</name>
    <dbReference type="NCBI Taxonomy" id="2986998"/>
    <lineage>
        <taxon>Bacteria</taxon>
        <taxon>Pseudomonadati</taxon>
        <taxon>Bacteroidota</taxon>
        <taxon>Bacteroidia</taxon>
        <taxon>Marinilabiliales</taxon>
        <taxon>Prolixibacteraceae</taxon>
        <taxon>Gaoshiqia</taxon>
    </lineage>
</organism>